<dbReference type="Proteomes" id="UP000596857">
    <property type="component" value="Unassembled WGS sequence"/>
</dbReference>
<evidence type="ECO:0000313" key="4">
    <source>
        <dbReference type="Proteomes" id="UP000596857"/>
    </source>
</evidence>
<reference evidence="3 4" key="1">
    <citation type="submission" date="2019-10" db="EMBL/GenBank/DDBJ databases">
        <title>Description of Paenibacillus terricola sp. nov.</title>
        <authorList>
            <person name="Carlier A."/>
            <person name="Qi S."/>
        </authorList>
    </citation>
    <scope>NUCLEOTIDE SEQUENCE [LARGE SCALE GENOMIC DNA]</scope>
    <source>
        <strain evidence="3 4">LMG 31459</strain>
    </source>
</reference>
<dbReference type="EMBL" id="WHOB01000039">
    <property type="protein sequence ID" value="NOU80048.1"/>
    <property type="molecule type" value="Genomic_DNA"/>
</dbReference>
<name>A0ABX1YJK4_9BACL</name>
<dbReference type="InterPro" id="IPR032465">
    <property type="entry name" value="ACMSD"/>
</dbReference>
<protein>
    <submittedName>
        <fullName evidence="3">Amidohydrolase family protein</fullName>
    </submittedName>
</protein>
<organism evidence="3 4">
    <name type="scientific">Paenibacillus phytohabitans</name>
    <dbReference type="NCBI Taxonomy" id="2654978"/>
    <lineage>
        <taxon>Bacteria</taxon>
        <taxon>Bacillati</taxon>
        <taxon>Bacillota</taxon>
        <taxon>Bacilli</taxon>
        <taxon>Bacillales</taxon>
        <taxon>Paenibacillaceae</taxon>
        <taxon>Paenibacillus</taxon>
    </lineage>
</organism>
<dbReference type="Pfam" id="PF04909">
    <property type="entry name" value="Amidohydro_2"/>
    <property type="match status" value="1"/>
</dbReference>
<gene>
    <name evidence="3" type="ORF">GC101_14325</name>
</gene>
<dbReference type="Gene3D" id="3.20.20.140">
    <property type="entry name" value="Metal-dependent hydrolases"/>
    <property type="match status" value="1"/>
</dbReference>
<keyword evidence="1" id="KW-0456">Lyase</keyword>
<dbReference type="CDD" id="cd01292">
    <property type="entry name" value="metallo-dependent_hydrolases"/>
    <property type="match status" value="1"/>
</dbReference>
<dbReference type="SUPFAM" id="SSF51556">
    <property type="entry name" value="Metallo-dependent hydrolases"/>
    <property type="match status" value="1"/>
</dbReference>
<evidence type="ECO:0000313" key="3">
    <source>
        <dbReference type="EMBL" id="NOU80048.1"/>
    </source>
</evidence>
<evidence type="ECO:0000256" key="1">
    <source>
        <dbReference type="ARBA" id="ARBA00023239"/>
    </source>
</evidence>
<dbReference type="InterPro" id="IPR032466">
    <property type="entry name" value="Metal_Hydrolase"/>
</dbReference>
<proteinExistence type="predicted"/>
<accession>A0ABX1YJK4</accession>
<comment type="caution">
    <text evidence="3">The sequence shown here is derived from an EMBL/GenBank/DDBJ whole genome shotgun (WGS) entry which is preliminary data.</text>
</comment>
<keyword evidence="4" id="KW-1185">Reference proteome</keyword>
<sequence length="329" mass="37097">MQRGEKRNVKSNLVIVDTHAHFAVKENKSLELSLAGAGTVPDYKKQKGFDDLQYLKKMVGAAQEGFVDDNNLLEDYLSCMAENQIAMSWVHQLSFEDVYGYEVLSNEKIAEAVRAHPDKLRGFASVNPYKGKEALAELDYAINTLGMQGFKLNPNDYGGFGLNDRELLYPLYERCSELGIPVSVHTGITPGSIFRMKHNYPILLDDVAVDFPGLTLIVEHMGHPWNDLCYYMVGRHENMYVTITAVANILIHNNPKVFRMELAKMISVCGSHKILWGSDWTVTPNIAEVLNYMQKVAIPLPMKLMMGVKEIKKEDVQNILGLNALRIMK</sequence>
<feature type="domain" description="Amidohydrolase-related" evidence="2">
    <location>
        <begin position="16"/>
        <end position="327"/>
    </location>
</feature>
<dbReference type="PANTHER" id="PTHR21240">
    <property type="entry name" value="2-AMINO-3-CARBOXYLMUCONATE-6-SEMIALDEHYDE DECARBOXYLASE"/>
    <property type="match status" value="1"/>
</dbReference>
<dbReference type="InterPro" id="IPR006680">
    <property type="entry name" value="Amidohydro-rel"/>
</dbReference>
<evidence type="ECO:0000259" key="2">
    <source>
        <dbReference type="Pfam" id="PF04909"/>
    </source>
</evidence>